<dbReference type="GO" id="GO:0008483">
    <property type="term" value="F:transaminase activity"/>
    <property type="evidence" value="ECO:0007669"/>
    <property type="project" value="UniProtKB-KW"/>
</dbReference>
<proteinExistence type="predicted"/>
<gene>
    <name evidence="5" type="ORF">F7731_10715</name>
</gene>
<comment type="cofactor">
    <cofactor evidence="1">
        <name>pyridoxal 5'-phosphate</name>
        <dbReference type="ChEBI" id="CHEBI:597326"/>
    </cofactor>
</comment>
<dbReference type="InterPro" id="IPR015422">
    <property type="entry name" value="PyrdxlP-dep_Trfase_small"/>
</dbReference>
<dbReference type="GO" id="GO:0030170">
    <property type="term" value="F:pyridoxal phosphate binding"/>
    <property type="evidence" value="ECO:0007669"/>
    <property type="project" value="InterPro"/>
</dbReference>
<organism evidence="5 6">
    <name type="scientific">Cytobacillus depressus</name>
    <dbReference type="NCBI Taxonomy" id="1602942"/>
    <lineage>
        <taxon>Bacteria</taxon>
        <taxon>Bacillati</taxon>
        <taxon>Bacillota</taxon>
        <taxon>Bacilli</taxon>
        <taxon>Bacillales</taxon>
        <taxon>Bacillaceae</taxon>
        <taxon>Cytobacillus</taxon>
    </lineage>
</organism>
<evidence type="ECO:0000313" key="5">
    <source>
        <dbReference type="EMBL" id="KAB2336811.1"/>
    </source>
</evidence>
<keyword evidence="2 5" id="KW-0032">Aminotransferase</keyword>
<dbReference type="InterPro" id="IPR015421">
    <property type="entry name" value="PyrdxlP-dep_Trfase_major"/>
</dbReference>
<dbReference type="InterPro" id="IPR015424">
    <property type="entry name" value="PyrdxlP-dep_Trfase"/>
</dbReference>
<dbReference type="Gene3D" id="3.90.1150.10">
    <property type="entry name" value="Aspartate Aminotransferase, domain 1"/>
    <property type="match status" value="1"/>
</dbReference>
<dbReference type="PANTHER" id="PTHR42832">
    <property type="entry name" value="AMINO ACID AMINOTRANSFERASE"/>
    <property type="match status" value="1"/>
</dbReference>
<keyword evidence="3 5" id="KW-0808">Transferase</keyword>
<keyword evidence="6" id="KW-1185">Reference proteome</keyword>
<accession>A0A6L3V8P5</accession>
<dbReference type="SUPFAM" id="SSF53383">
    <property type="entry name" value="PLP-dependent transferases"/>
    <property type="match status" value="1"/>
</dbReference>
<reference evidence="5 6" key="1">
    <citation type="journal article" date="2016" name="Antonie Van Leeuwenhoek">
        <title>Bacillus depressus sp. nov., isolated from soil of a sunflower field.</title>
        <authorList>
            <person name="Wei X."/>
            <person name="Xin D."/>
            <person name="Xin Y."/>
            <person name="Zhang H."/>
            <person name="Wang T."/>
            <person name="Zhang J."/>
        </authorList>
    </citation>
    <scope>NUCLEOTIDE SEQUENCE [LARGE SCALE GENOMIC DNA]</scope>
    <source>
        <strain evidence="5 6">BZ1</strain>
    </source>
</reference>
<evidence type="ECO:0000256" key="2">
    <source>
        <dbReference type="ARBA" id="ARBA00022576"/>
    </source>
</evidence>
<dbReference type="OrthoDB" id="9802328at2"/>
<dbReference type="AlphaFoldDB" id="A0A6L3V8P5"/>
<feature type="domain" description="Aminotransferase class I/classII large" evidence="4">
    <location>
        <begin position="31"/>
        <end position="380"/>
    </location>
</feature>
<evidence type="ECO:0000256" key="3">
    <source>
        <dbReference type="ARBA" id="ARBA00022679"/>
    </source>
</evidence>
<dbReference type="PANTHER" id="PTHR42832:SF3">
    <property type="entry name" value="L-GLUTAMINE--4-(METHYLSULFANYL)-2-OXOBUTANOATE AMINOTRANSFERASE"/>
    <property type="match status" value="1"/>
</dbReference>
<dbReference type="Gene3D" id="3.40.640.10">
    <property type="entry name" value="Type I PLP-dependent aspartate aminotransferase-like (Major domain)"/>
    <property type="match status" value="1"/>
</dbReference>
<name>A0A6L3V8P5_9BACI</name>
<evidence type="ECO:0000313" key="6">
    <source>
        <dbReference type="Proteomes" id="UP000481030"/>
    </source>
</evidence>
<dbReference type="InterPro" id="IPR050881">
    <property type="entry name" value="LL-DAP_aminotransferase"/>
</dbReference>
<comment type="caution">
    <text evidence="5">The sequence shown here is derived from an EMBL/GenBank/DDBJ whole genome shotgun (WGS) entry which is preliminary data.</text>
</comment>
<dbReference type="EMBL" id="WBOS01000003">
    <property type="protein sequence ID" value="KAB2336811.1"/>
    <property type="molecule type" value="Genomic_DNA"/>
</dbReference>
<dbReference type="InterPro" id="IPR004839">
    <property type="entry name" value="Aminotransferase_I/II_large"/>
</dbReference>
<evidence type="ECO:0000256" key="1">
    <source>
        <dbReference type="ARBA" id="ARBA00001933"/>
    </source>
</evidence>
<protein>
    <submittedName>
        <fullName evidence="5">Aminotransferase class I/II-fold pyridoxal phosphate-dependent enzyme</fullName>
    </submittedName>
</protein>
<dbReference type="NCBIfam" id="NF006756">
    <property type="entry name" value="PRK09276.1"/>
    <property type="match status" value="1"/>
</dbReference>
<dbReference type="RefSeq" id="WP_151534768.1">
    <property type="nucleotide sequence ID" value="NZ_WBOS01000003.1"/>
</dbReference>
<dbReference type="Pfam" id="PF00155">
    <property type="entry name" value="Aminotran_1_2"/>
    <property type="match status" value="1"/>
</dbReference>
<evidence type="ECO:0000259" key="4">
    <source>
        <dbReference type="Pfam" id="PF00155"/>
    </source>
</evidence>
<dbReference type="CDD" id="cd00609">
    <property type="entry name" value="AAT_like"/>
    <property type="match status" value="1"/>
</dbReference>
<dbReference type="Proteomes" id="UP000481030">
    <property type="component" value="Unassembled WGS sequence"/>
</dbReference>
<sequence>MFGSKRVASVPPYLFTEINRKKEALIESGVDLIDLGVGDPDKPTPKHIIENLFTEMSNAENMKYPSVNGCTEFRVAVADFYQRQFNVDLDPDTEVLALIGSKEGLAHLIPSLLDPGDYLLTTDPCFTIYPMATYLANANFHAMPLTEKNNYQPNFFNIPKEILEKSKLMILNYPNNPTSATVDVDFFNNAVEFGKKHRIPIANDSAYNMISFGDYKAPSILQADGAKDIAVEIGTLSKTYNMTGWRIGYIVGNKDVIGALRIYKGNTDTGQFTPIQKAAAFALQSDQSLIDEQSKLYEERLEMMVNTLNDIGMPTKMPKATVFVWSQIPEGFTSSQFAEMLLVEAGVLVVPGTGFGPFGEGYVRISSTVPTERIKEALKRMKELLKKDKPDSRNAYVISEGK</sequence>